<reference evidence="1 2" key="1">
    <citation type="submission" date="2019-05" db="EMBL/GenBank/DDBJ databases">
        <title>Panacibacter sp. strain 17mud1-8 Genome sequencing and assembly.</title>
        <authorList>
            <person name="Chhetri G."/>
        </authorList>
    </citation>
    <scope>NUCLEOTIDE SEQUENCE [LARGE SCALE GENOMIC DNA]</scope>
    <source>
        <strain evidence="1 2">17mud1-8</strain>
    </source>
</reference>
<protein>
    <submittedName>
        <fullName evidence="1">Uncharacterized protein</fullName>
    </submittedName>
</protein>
<evidence type="ECO:0000313" key="1">
    <source>
        <dbReference type="EMBL" id="TKK67787.1"/>
    </source>
</evidence>
<dbReference type="EMBL" id="SZQL01000010">
    <property type="protein sequence ID" value="TKK67787.1"/>
    <property type="molecule type" value="Genomic_DNA"/>
</dbReference>
<keyword evidence="2" id="KW-1185">Reference proteome</keyword>
<dbReference type="Proteomes" id="UP000305848">
    <property type="component" value="Unassembled WGS sequence"/>
</dbReference>
<sequence>MQPDYNQLWRNMNNGQTPDAQFYALFEDSLNQFISTNSNVAQAANNAVEQNNSDHNVVNAE</sequence>
<dbReference type="AlphaFoldDB" id="A0A4U3L2N5"/>
<evidence type="ECO:0000313" key="2">
    <source>
        <dbReference type="Proteomes" id="UP000305848"/>
    </source>
</evidence>
<proteinExistence type="predicted"/>
<gene>
    <name evidence="1" type="ORF">FC093_13640</name>
</gene>
<comment type="caution">
    <text evidence="1">The sequence shown here is derived from an EMBL/GenBank/DDBJ whole genome shotgun (WGS) entry which is preliminary data.</text>
</comment>
<name>A0A4U3L2N5_9BACT</name>
<accession>A0A4U3L2N5</accession>
<dbReference type="RefSeq" id="WP_137262352.1">
    <property type="nucleotide sequence ID" value="NZ_SZQL01000010.1"/>
</dbReference>
<organism evidence="1 2">
    <name type="scientific">Ilyomonas limi</name>
    <dbReference type="NCBI Taxonomy" id="2575867"/>
    <lineage>
        <taxon>Bacteria</taxon>
        <taxon>Pseudomonadati</taxon>
        <taxon>Bacteroidota</taxon>
        <taxon>Chitinophagia</taxon>
        <taxon>Chitinophagales</taxon>
        <taxon>Chitinophagaceae</taxon>
        <taxon>Ilyomonas</taxon>
    </lineage>
</organism>